<comment type="caution">
    <text evidence="2">The sequence shown here is derived from an EMBL/GenBank/DDBJ whole genome shotgun (WGS) entry which is preliminary data.</text>
</comment>
<evidence type="ECO:0000313" key="3">
    <source>
        <dbReference type="Proteomes" id="UP000460287"/>
    </source>
</evidence>
<dbReference type="Gene3D" id="1.20.1260.10">
    <property type="match status" value="1"/>
</dbReference>
<keyword evidence="3" id="KW-1185">Reference proteome</keyword>
<proteinExistence type="predicted"/>
<dbReference type="AlphaFoldDB" id="A0A7X2MVJ6"/>
<organism evidence="2 3">
    <name type="scientific">Inconstantimicrobium porci</name>
    <dbReference type="NCBI Taxonomy" id="2652291"/>
    <lineage>
        <taxon>Bacteria</taxon>
        <taxon>Bacillati</taxon>
        <taxon>Bacillota</taxon>
        <taxon>Clostridia</taxon>
        <taxon>Eubacteriales</taxon>
        <taxon>Clostridiaceae</taxon>
        <taxon>Inconstantimicrobium</taxon>
    </lineage>
</organism>
<evidence type="ECO:0000313" key="2">
    <source>
        <dbReference type="EMBL" id="MSR89878.1"/>
    </source>
</evidence>
<name>A0A7X2MVJ6_9CLOT</name>
<dbReference type="Proteomes" id="UP000460287">
    <property type="component" value="Unassembled WGS sequence"/>
</dbReference>
<gene>
    <name evidence="2" type="ORF">FYJ33_00240</name>
</gene>
<dbReference type="Pfam" id="PF09537">
    <property type="entry name" value="DUF2383"/>
    <property type="match status" value="1"/>
</dbReference>
<dbReference type="InterPro" id="IPR012347">
    <property type="entry name" value="Ferritin-like"/>
</dbReference>
<accession>A0A7X2MVJ6</accession>
<reference evidence="2 3" key="1">
    <citation type="submission" date="2019-08" db="EMBL/GenBank/DDBJ databases">
        <title>In-depth cultivation of the pig gut microbiome towards novel bacterial diversity and tailored functional studies.</title>
        <authorList>
            <person name="Wylensek D."/>
            <person name="Hitch T.C.A."/>
            <person name="Clavel T."/>
        </authorList>
    </citation>
    <scope>NUCLEOTIDE SEQUENCE [LARGE SCALE GENOMIC DNA]</scope>
    <source>
        <strain evidence="2 3">WCA-383-APC-5B</strain>
    </source>
</reference>
<evidence type="ECO:0000259" key="1">
    <source>
        <dbReference type="Pfam" id="PF09537"/>
    </source>
</evidence>
<feature type="domain" description="DUF2383" evidence="1">
    <location>
        <begin position="11"/>
        <end position="118"/>
    </location>
</feature>
<protein>
    <submittedName>
        <fullName evidence="2">DUF2383 domain-containing protein</fullName>
    </submittedName>
</protein>
<dbReference type="EMBL" id="VULX01000001">
    <property type="protein sequence ID" value="MSR89878.1"/>
    <property type="molecule type" value="Genomic_DNA"/>
</dbReference>
<dbReference type="InterPro" id="IPR019052">
    <property type="entry name" value="DUF2383"/>
</dbReference>
<sequence>MIVLVEVDKDIKNLNKYLEGIYMAINTFEHYVSMAKEEKNLSLLKDIELQFKSSAVDIINRIIDLGGKSKDEASLIGKVSETFINIKDKIMVQNDDQLLTEAYKYIETGLKMGNKFLNENELTTKSREIVVQDLKKQNALLDTFPSKIPLKK</sequence>